<gene>
    <name evidence="2" type="ORF">ERS852425_03190</name>
</gene>
<name>A0A173UU41_ANAHA</name>
<proteinExistence type="predicted"/>
<dbReference type="GO" id="GO:0000731">
    <property type="term" value="P:DNA synthesis involved in DNA repair"/>
    <property type="evidence" value="ECO:0007669"/>
    <property type="project" value="TreeGrafter"/>
</dbReference>
<protein>
    <submittedName>
        <fullName evidence="2">Predicted ATPase</fullName>
    </submittedName>
</protein>
<evidence type="ECO:0000313" key="3">
    <source>
        <dbReference type="Proteomes" id="UP000095598"/>
    </source>
</evidence>
<reference evidence="2 3" key="1">
    <citation type="submission" date="2015-09" db="EMBL/GenBank/DDBJ databases">
        <authorList>
            <consortium name="Pathogen Informatics"/>
        </authorList>
    </citation>
    <scope>NUCLEOTIDE SEQUENCE [LARGE SCALE GENOMIC DNA]</scope>
    <source>
        <strain evidence="2 3">2789STDY5608868</strain>
    </source>
</reference>
<dbReference type="InterPro" id="IPR027417">
    <property type="entry name" value="P-loop_NTPase"/>
</dbReference>
<feature type="domain" description="ATPase AAA-type core" evidence="1">
    <location>
        <begin position="49"/>
        <end position="320"/>
    </location>
</feature>
<dbReference type="PANTHER" id="PTHR32182">
    <property type="entry name" value="DNA REPLICATION AND REPAIR PROTEIN RECF"/>
    <property type="match status" value="1"/>
</dbReference>
<dbReference type="RefSeq" id="WP_055259863.1">
    <property type="nucleotide sequence ID" value="NZ_CYXT01000037.1"/>
</dbReference>
<dbReference type="InterPro" id="IPR003959">
    <property type="entry name" value="ATPase_AAA_core"/>
</dbReference>
<dbReference type="PANTHER" id="PTHR32182:SF22">
    <property type="entry name" value="ATP-DEPENDENT ENDONUCLEASE, OLD FAMILY-RELATED"/>
    <property type="match status" value="1"/>
</dbReference>
<accession>A0A173UU41</accession>
<dbReference type="GO" id="GO:0006302">
    <property type="term" value="P:double-strand break repair"/>
    <property type="evidence" value="ECO:0007669"/>
    <property type="project" value="TreeGrafter"/>
</dbReference>
<evidence type="ECO:0000313" key="2">
    <source>
        <dbReference type="EMBL" id="CUN18572.1"/>
    </source>
</evidence>
<dbReference type="Proteomes" id="UP000095598">
    <property type="component" value="Unassembled WGS sequence"/>
</dbReference>
<sequence>MKLLKVEVEGLPLFKEKMSLDFYAAQRISKTHKMNLHRISSNMYVNPTTAIAGINASGKTSVLKILMFVFEMLNNEPINHIKTRNILGNTNKCTITSYFYSKRQMVYKLQTTIQCIGQDIESGWKYQITDEKMWEKQSLKNMTKKEMFRFSDHQIIEERNENEAFLPDDVSIMIAYHKKYAEKIEIKNMMSFTNMNVLRVTENIPASVISFLDPTVEKLYFENLEKKQIIHLKFKGKKELVLNNQKDLENYLSSGTIKGIVMFMMLINVMKKGGYLIVDEIENHYNKEIVSSIIKFFMDIRLNKNGATLIFTTHYPELLDLYERNDSIYITRNENGIYLEKLSDVLKRNDIKKSDVYQSGMLEGTTPTYSSYIALKKHIAAALED</sequence>
<evidence type="ECO:0000259" key="1">
    <source>
        <dbReference type="Pfam" id="PF13304"/>
    </source>
</evidence>
<dbReference type="EMBL" id="CYXT01000037">
    <property type="protein sequence ID" value="CUN18572.1"/>
    <property type="molecule type" value="Genomic_DNA"/>
</dbReference>
<dbReference type="AlphaFoldDB" id="A0A173UU41"/>
<organism evidence="2 3">
    <name type="scientific">Anaerostipes hadrus</name>
    <dbReference type="NCBI Taxonomy" id="649756"/>
    <lineage>
        <taxon>Bacteria</taxon>
        <taxon>Bacillati</taxon>
        <taxon>Bacillota</taxon>
        <taxon>Clostridia</taxon>
        <taxon>Lachnospirales</taxon>
        <taxon>Lachnospiraceae</taxon>
        <taxon>Anaerostipes</taxon>
    </lineage>
</organism>
<dbReference type="Pfam" id="PF13304">
    <property type="entry name" value="AAA_21"/>
    <property type="match status" value="1"/>
</dbReference>
<dbReference type="GO" id="GO:0005524">
    <property type="term" value="F:ATP binding"/>
    <property type="evidence" value="ECO:0007669"/>
    <property type="project" value="InterPro"/>
</dbReference>
<dbReference type="Gene3D" id="3.40.50.300">
    <property type="entry name" value="P-loop containing nucleotide triphosphate hydrolases"/>
    <property type="match status" value="1"/>
</dbReference>
<dbReference type="GO" id="GO:0016887">
    <property type="term" value="F:ATP hydrolysis activity"/>
    <property type="evidence" value="ECO:0007669"/>
    <property type="project" value="InterPro"/>
</dbReference>
<dbReference type="SUPFAM" id="SSF52540">
    <property type="entry name" value="P-loop containing nucleoside triphosphate hydrolases"/>
    <property type="match status" value="1"/>
</dbReference>